<dbReference type="InterPro" id="IPR043519">
    <property type="entry name" value="NT_sf"/>
</dbReference>
<dbReference type="Gene3D" id="3.30.460.10">
    <property type="entry name" value="Beta Polymerase, domain 2"/>
    <property type="match status" value="1"/>
</dbReference>
<comment type="caution">
    <text evidence="1">The sequence shown here is derived from an EMBL/GenBank/DDBJ whole genome shotgun (WGS) entry which is preliminary data.</text>
</comment>
<dbReference type="SUPFAM" id="SSF81301">
    <property type="entry name" value="Nucleotidyltransferase"/>
    <property type="match status" value="1"/>
</dbReference>
<evidence type="ECO:0000313" key="1">
    <source>
        <dbReference type="EMBL" id="PVE65203.1"/>
    </source>
</evidence>
<sequence length="197" mass="21746">MPTAAEIIAFDDSPPPPGLSPWVGTPEQPRRIEIVEADADWPRTFAALRDRLLDALGERALQIEHVGSTSVPDLAAKPVIDIDLTVADTDDEDAYVPALEARGFVLRVREPWWQGHRCLVLAAPAANLHVWPPDSAEPVRHRLFRDHLRGNAADRELYARTKRAVAVDGLMSAYNARKQRVVREISARAFAAAGLLP</sequence>
<dbReference type="InterPro" id="IPR007344">
    <property type="entry name" value="GrpB/CoaE"/>
</dbReference>
<dbReference type="AlphaFoldDB" id="A0A2T7W6K4"/>
<evidence type="ECO:0000313" key="2">
    <source>
        <dbReference type="Proteomes" id="UP000244649"/>
    </source>
</evidence>
<organism evidence="1 2">
    <name type="scientific">Microbacterium testaceum</name>
    <name type="common">Aureobacterium testaceum</name>
    <name type="synonym">Brevibacterium testaceum</name>
    <dbReference type="NCBI Taxonomy" id="2033"/>
    <lineage>
        <taxon>Bacteria</taxon>
        <taxon>Bacillati</taxon>
        <taxon>Actinomycetota</taxon>
        <taxon>Actinomycetes</taxon>
        <taxon>Micrococcales</taxon>
        <taxon>Microbacteriaceae</taxon>
        <taxon>Microbacterium</taxon>
    </lineage>
</organism>
<reference evidence="1 2" key="1">
    <citation type="submission" date="2018-04" db="EMBL/GenBank/DDBJ databases">
        <authorList>
            <person name="Go L.Y."/>
            <person name="Mitchell J.A."/>
        </authorList>
    </citation>
    <scope>NUCLEOTIDE SEQUENCE [LARGE SCALE GENOMIC DNA]</scope>
    <source>
        <strain evidence="1 2">TPD7010</strain>
    </source>
</reference>
<dbReference type="PANTHER" id="PTHR34822:SF1">
    <property type="entry name" value="GRPB FAMILY PROTEIN"/>
    <property type="match status" value="1"/>
</dbReference>
<dbReference type="RefSeq" id="WP_116538288.1">
    <property type="nucleotide sequence ID" value="NZ_QDFT01000041.1"/>
</dbReference>
<proteinExistence type="predicted"/>
<name>A0A2T7W6K4_MICTE</name>
<protein>
    <submittedName>
        <fullName evidence="1">GrpB family protein</fullName>
    </submittedName>
</protein>
<accession>A0A2T7W6K4</accession>
<dbReference type="PANTHER" id="PTHR34822">
    <property type="entry name" value="GRPB DOMAIN PROTEIN (AFU_ORTHOLOGUE AFUA_1G01530)"/>
    <property type="match status" value="1"/>
</dbReference>
<gene>
    <name evidence="1" type="ORF">DC432_13300</name>
</gene>
<dbReference type="Proteomes" id="UP000244649">
    <property type="component" value="Unassembled WGS sequence"/>
</dbReference>
<dbReference type="Pfam" id="PF04229">
    <property type="entry name" value="GrpB"/>
    <property type="match status" value="1"/>
</dbReference>
<dbReference type="EMBL" id="QDFT01000041">
    <property type="protein sequence ID" value="PVE65203.1"/>
    <property type="molecule type" value="Genomic_DNA"/>
</dbReference>